<feature type="transmembrane region" description="Helical" evidence="12">
    <location>
        <begin position="374"/>
        <end position="395"/>
    </location>
</feature>
<feature type="transmembrane region" description="Helical" evidence="12">
    <location>
        <begin position="317"/>
        <end position="342"/>
    </location>
</feature>
<evidence type="ECO:0000256" key="3">
    <source>
        <dbReference type="ARBA" id="ARBA00010323"/>
    </source>
</evidence>
<dbReference type="PIRSF" id="PIRSF016636">
    <property type="entry name" value="AlgI_DltB"/>
    <property type="match status" value="1"/>
</dbReference>
<keyword evidence="10 11" id="KW-0012">Acyltransferase</keyword>
<feature type="transmembrane region" description="Helical" evidence="12">
    <location>
        <begin position="6"/>
        <end position="22"/>
    </location>
</feature>
<dbReference type="Pfam" id="PF03062">
    <property type="entry name" value="MBOAT"/>
    <property type="match status" value="1"/>
</dbReference>
<dbReference type="EC" id="2.3.1.-" evidence="11"/>
<evidence type="ECO:0000256" key="6">
    <source>
        <dbReference type="ARBA" id="ARBA00022692"/>
    </source>
</evidence>
<keyword evidence="4 11" id="KW-1003">Cell membrane</keyword>
<reference evidence="13 14" key="1">
    <citation type="submission" date="2020-08" db="EMBL/GenBank/DDBJ databases">
        <title>Genomic Encyclopedia of Type Strains, Phase IV (KMG-IV): sequencing the most valuable type-strain genomes for metagenomic binning, comparative biology and taxonomic classification.</title>
        <authorList>
            <person name="Goeker M."/>
        </authorList>
    </citation>
    <scope>NUCLEOTIDE SEQUENCE [LARGE SCALE GENOMIC DNA]</scope>
    <source>
        <strain evidence="13 14">DSM 26723</strain>
    </source>
</reference>
<comment type="subcellular location">
    <subcellularLocation>
        <location evidence="11">Cell inner membrane</location>
    </subcellularLocation>
    <subcellularLocation>
        <location evidence="1">Cell membrane</location>
        <topology evidence="1">Multi-pass membrane protein</topology>
    </subcellularLocation>
</comment>
<dbReference type="InterPro" id="IPR024194">
    <property type="entry name" value="Ac/AlaTfrase_AlgI/DltB"/>
</dbReference>
<name>A0A841HFL2_9GAMM</name>
<keyword evidence="14" id="KW-1185">Reference proteome</keyword>
<organism evidence="13 14">
    <name type="scientific">Povalibacter uvarum</name>
    <dbReference type="NCBI Taxonomy" id="732238"/>
    <lineage>
        <taxon>Bacteria</taxon>
        <taxon>Pseudomonadati</taxon>
        <taxon>Pseudomonadota</taxon>
        <taxon>Gammaproteobacteria</taxon>
        <taxon>Steroidobacterales</taxon>
        <taxon>Steroidobacteraceae</taxon>
        <taxon>Povalibacter</taxon>
    </lineage>
</organism>
<proteinExistence type="inferred from homology"/>
<feature type="transmembrane region" description="Helical" evidence="12">
    <location>
        <begin position="112"/>
        <end position="135"/>
    </location>
</feature>
<keyword evidence="11" id="KW-0997">Cell inner membrane</keyword>
<protein>
    <recommendedName>
        <fullName evidence="11">Probable alginate O-acetylase</fullName>
        <ecNumber evidence="11">2.3.1.-</ecNumber>
    </recommendedName>
</protein>
<evidence type="ECO:0000313" key="14">
    <source>
        <dbReference type="Proteomes" id="UP000588068"/>
    </source>
</evidence>
<keyword evidence="6 11" id="KW-0812">Transmembrane</keyword>
<dbReference type="InterPro" id="IPR004299">
    <property type="entry name" value="MBOAT_fam"/>
</dbReference>
<gene>
    <name evidence="13" type="ORF">HNQ60_000513</name>
</gene>
<dbReference type="Proteomes" id="UP000588068">
    <property type="component" value="Unassembled WGS sequence"/>
</dbReference>
<dbReference type="PANTHER" id="PTHR13285">
    <property type="entry name" value="ACYLTRANSFERASE"/>
    <property type="match status" value="1"/>
</dbReference>
<dbReference type="InterPro" id="IPR051085">
    <property type="entry name" value="MB_O-acyltransferase"/>
</dbReference>
<feature type="transmembrane region" description="Helical" evidence="12">
    <location>
        <begin position="463"/>
        <end position="486"/>
    </location>
</feature>
<dbReference type="PIRSF" id="PIRSF500217">
    <property type="entry name" value="AlgI"/>
    <property type="match status" value="1"/>
</dbReference>
<dbReference type="EMBL" id="JACHHZ010000001">
    <property type="protein sequence ID" value="MBB6091667.1"/>
    <property type="molecule type" value="Genomic_DNA"/>
</dbReference>
<comment type="pathway">
    <text evidence="2 11">Glycan biosynthesis; alginate biosynthesis.</text>
</comment>
<dbReference type="RefSeq" id="WP_184329455.1">
    <property type="nucleotide sequence ID" value="NZ_JACHHZ010000001.1"/>
</dbReference>
<evidence type="ECO:0000256" key="9">
    <source>
        <dbReference type="ARBA" id="ARBA00023136"/>
    </source>
</evidence>
<evidence type="ECO:0000256" key="10">
    <source>
        <dbReference type="ARBA" id="ARBA00023315"/>
    </source>
</evidence>
<evidence type="ECO:0000313" key="13">
    <source>
        <dbReference type="EMBL" id="MBB6091667.1"/>
    </source>
</evidence>
<feature type="transmembrane region" description="Helical" evidence="12">
    <location>
        <begin position="232"/>
        <end position="253"/>
    </location>
</feature>
<evidence type="ECO:0000256" key="1">
    <source>
        <dbReference type="ARBA" id="ARBA00004651"/>
    </source>
</evidence>
<evidence type="ECO:0000256" key="12">
    <source>
        <dbReference type="SAM" id="Phobius"/>
    </source>
</evidence>
<keyword evidence="9 11" id="KW-0472">Membrane</keyword>
<dbReference type="PANTHER" id="PTHR13285:SF23">
    <property type="entry name" value="TEICHOIC ACID D-ALANYLTRANSFERASE"/>
    <property type="match status" value="1"/>
</dbReference>
<accession>A0A841HFL2</accession>
<comment type="caution">
    <text evidence="13">The sequence shown here is derived from an EMBL/GenBank/DDBJ whole genome shotgun (WGS) entry which is preliminary data.</text>
</comment>
<keyword evidence="5 11" id="KW-0808">Transferase</keyword>
<evidence type="ECO:0000256" key="11">
    <source>
        <dbReference type="PIRNR" id="PIRNR016636"/>
    </source>
</evidence>
<dbReference type="UniPathway" id="UPA00286"/>
<sequence>MDFVDIEAFFILPVALIAYWLLPRRAGWQNAYLLLLSWALYATWNWRWLPLIWVGTLIDYWAGRHIEAHRAESGAGQRRFALAVSLVWNLGALCFFKYANFFIESAAELLKLFGVDAATPALSIVLPLGISFYTLQRISYVVDVYVGRETAGRSLLTFAAFSSYFPQLTAGPIARASELLRQLEQPRSLEASWIARGAAAFLLGYALKGWIADTYGPTLVDPVFAAPDEWSVLSHWIAIVAYALQVFGDFAGYSLMAIGCSRLFAIELPPNFDWPFLSRSLPEFWRRWHITLNRWLFDYIYSPLTTGRSWFRGRMDVALMITFLASGLWHGAAATFILWGAIHGVGMIVQRQWDERYRGWCRADRRFVQWRKTLGYAFVAWVLTQLTFVLSLVPFRSPDMATAGHFAAGLFASAGTRTFDLWIVAVANLLLGFGFIVACHAIATKSVAQLWEKFTAMPAPVRGAAYGLGIVYLLLFVPLGASTFLYQQF</sequence>
<feature type="transmembrane region" description="Helical" evidence="12">
    <location>
        <begin position="80"/>
        <end position="100"/>
    </location>
</feature>
<dbReference type="InterPro" id="IPR028362">
    <property type="entry name" value="AlgI"/>
</dbReference>
<feature type="transmembrane region" description="Helical" evidence="12">
    <location>
        <begin position="421"/>
        <end position="443"/>
    </location>
</feature>
<dbReference type="GO" id="GO:0042121">
    <property type="term" value="P:alginic acid biosynthetic process"/>
    <property type="evidence" value="ECO:0007669"/>
    <property type="project" value="UniProtKB-UniRule"/>
</dbReference>
<dbReference type="AlphaFoldDB" id="A0A841HFL2"/>
<evidence type="ECO:0000256" key="7">
    <source>
        <dbReference type="ARBA" id="ARBA00022841"/>
    </source>
</evidence>
<evidence type="ECO:0000256" key="4">
    <source>
        <dbReference type="ARBA" id="ARBA00022475"/>
    </source>
</evidence>
<keyword evidence="7 11" id="KW-0016">Alginate biosynthesis</keyword>
<evidence type="ECO:0000256" key="5">
    <source>
        <dbReference type="ARBA" id="ARBA00022679"/>
    </source>
</evidence>
<evidence type="ECO:0000256" key="2">
    <source>
        <dbReference type="ARBA" id="ARBA00005182"/>
    </source>
</evidence>
<feature type="transmembrane region" description="Helical" evidence="12">
    <location>
        <begin position="193"/>
        <end position="212"/>
    </location>
</feature>
<dbReference type="GO" id="GO:0005886">
    <property type="term" value="C:plasma membrane"/>
    <property type="evidence" value="ECO:0007669"/>
    <property type="project" value="UniProtKB-SubCell"/>
</dbReference>
<dbReference type="GO" id="GO:0016746">
    <property type="term" value="F:acyltransferase activity"/>
    <property type="evidence" value="ECO:0007669"/>
    <property type="project" value="UniProtKB-KW"/>
</dbReference>
<keyword evidence="8 12" id="KW-1133">Transmembrane helix</keyword>
<comment type="similarity">
    <text evidence="3 11">Belongs to the membrane-bound acyltransferase family.</text>
</comment>
<evidence type="ECO:0000256" key="8">
    <source>
        <dbReference type="ARBA" id="ARBA00022989"/>
    </source>
</evidence>